<evidence type="ECO:0000313" key="1">
    <source>
        <dbReference type="EMBL" id="QFJ54628.1"/>
    </source>
</evidence>
<dbReference type="CDD" id="cd09024">
    <property type="entry name" value="Aldose_epim_lacX"/>
    <property type="match status" value="1"/>
</dbReference>
<reference evidence="2" key="1">
    <citation type="submission" date="2019-08" db="EMBL/GenBank/DDBJ databases">
        <title>Complete Genome Sequence of the Polysaccharide-Degrading Rumen Bacterium Pseudobutyrivibrio xylanivorans MA3014.</title>
        <authorList>
            <person name="Palevich N."/>
            <person name="Maclean P.H."/>
            <person name="Kelly W.J."/>
            <person name="Leahy S.C."/>
            <person name="Rakonjac J."/>
            <person name="Attwood G.T."/>
        </authorList>
    </citation>
    <scope>NUCLEOTIDE SEQUENCE [LARGE SCALE GENOMIC DNA]</scope>
    <source>
        <strain evidence="2">MA3014</strain>
    </source>
</reference>
<protein>
    <submittedName>
        <fullName evidence="1">Aldose 1-epimerase family protein</fullName>
    </submittedName>
</protein>
<dbReference type="GO" id="GO:0005975">
    <property type="term" value="P:carbohydrate metabolic process"/>
    <property type="evidence" value="ECO:0007669"/>
    <property type="project" value="InterPro"/>
</dbReference>
<dbReference type="PANTHER" id="PTHR11122:SF13">
    <property type="entry name" value="GLUCOSE-6-PHOSPHATE 1-EPIMERASE"/>
    <property type="match status" value="1"/>
</dbReference>
<organism evidence="1 2">
    <name type="scientific">Pseudobutyrivibrio xylanivorans</name>
    <dbReference type="NCBI Taxonomy" id="185007"/>
    <lineage>
        <taxon>Bacteria</taxon>
        <taxon>Bacillati</taxon>
        <taxon>Bacillota</taxon>
        <taxon>Clostridia</taxon>
        <taxon>Lachnospirales</taxon>
        <taxon>Lachnospiraceae</taxon>
        <taxon>Pseudobutyrivibrio</taxon>
    </lineage>
</organism>
<dbReference type="Pfam" id="PF01263">
    <property type="entry name" value="Aldose_epim"/>
    <property type="match status" value="1"/>
</dbReference>
<gene>
    <name evidence="1" type="ORF">FXF36_07055</name>
</gene>
<dbReference type="InterPro" id="IPR011013">
    <property type="entry name" value="Gal_mutarotase_sf_dom"/>
</dbReference>
<name>A0A5P6VQK7_PSEXY</name>
<dbReference type="InterPro" id="IPR008183">
    <property type="entry name" value="Aldose_1/G6P_1-epimerase"/>
</dbReference>
<dbReference type="Proteomes" id="UP000327030">
    <property type="component" value="Chromosome 1"/>
</dbReference>
<dbReference type="PANTHER" id="PTHR11122">
    <property type="entry name" value="APOSPORY-ASSOCIATED PROTEIN C-RELATED"/>
    <property type="match status" value="1"/>
</dbReference>
<dbReference type="GO" id="GO:0016853">
    <property type="term" value="F:isomerase activity"/>
    <property type="evidence" value="ECO:0007669"/>
    <property type="project" value="InterPro"/>
</dbReference>
<dbReference type="SUPFAM" id="SSF74650">
    <property type="entry name" value="Galactose mutarotase-like"/>
    <property type="match status" value="1"/>
</dbReference>
<accession>A0A5P6VQK7</accession>
<dbReference type="AlphaFoldDB" id="A0A5P6VQK7"/>
<dbReference type="InterPro" id="IPR037481">
    <property type="entry name" value="LacX"/>
</dbReference>
<sequence>MAVHIIENDKIKLTVEEHGAEIRSLIRKADGAELMWQADSAFWGRTSPVLFPLVGNYFEKKSVYAGKTYEMGQHGFARDMDFELVSKTEDELTFELKDNEATHEKYPFAFILEIGYKLDGGKVAVKWTVKNTNVETMYFSIGGHPAFNCDLDTYTLRFEKNGEANACVKANIIANDGSGCLSTKQEHHPLNNGILKMSDELFSQDALIFEDEQSDAVTLVDSEGKDVLTVTCPTPLFGVWSPVGKHAPFVCIEPWCGRCDRVGFNQKLEEREYGNSLAAGEKFEAGYEIIVK</sequence>
<evidence type="ECO:0000313" key="2">
    <source>
        <dbReference type="Proteomes" id="UP000327030"/>
    </source>
</evidence>
<dbReference type="EMBL" id="CP043028">
    <property type="protein sequence ID" value="QFJ54628.1"/>
    <property type="molecule type" value="Genomic_DNA"/>
</dbReference>
<dbReference type="GO" id="GO:0030246">
    <property type="term" value="F:carbohydrate binding"/>
    <property type="evidence" value="ECO:0007669"/>
    <property type="project" value="InterPro"/>
</dbReference>
<dbReference type="Gene3D" id="2.70.98.10">
    <property type="match status" value="1"/>
</dbReference>
<dbReference type="RefSeq" id="WP_151623115.1">
    <property type="nucleotide sequence ID" value="NZ_CP043028.1"/>
</dbReference>
<dbReference type="KEGG" id="pxv:FXF36_07055"/>
<dbReference type="InterPro" id="IPR014718">
    <property type="entry name" value="GH-type_carb-bd"/>
</dbReference>
<dbReference type="OrthoDB" id="9795355at2"/>
<proteinExistence type="predicted"/>